<accession>A0A7Z0BVA6</accession>
<dbReference type="Proteomes" id="UP000522081">
    <property type="component" value="Unassembled WGS sequence"/>
</dbReference>
<sequence length="123" mass="13728">MLVVRVELGPCLRIDTVEIGEEVGRVIGFVALAGAFQILDQRLGMDLLLNVERRRLDHEVRPVRHILSPPHQLRIEIAIAPLVGDLDRPLGLGIDEGFQLRRGRVLAGRLVMGERFDAEGFFG</sequence>
<gene>
    <name evidence="1" type="ORF">FHS75_003445</name>
</gene>
<proteinExistence type="predicted"/>
<evidence type="ECO:0000313" key="1">
    <source>
        <dbReference type="EMBL" id="NYH97084.1"/>
    </source>
</evidence>
<reference evidence="1 2" key="1">
    <citation type="submission" date="2020-07" db="EMBL/GenBank/DDBJ databases">
        <title>Genomic Encyclopedia of Type Strains, Phase IV (KMG-IV): sequencing the most valuable type-strain genomes for metagenomic binning, comparative biology and taxonomic classification.</title>
        <authorList>
            <person name="Goeker M."/>
        </authorList>
    </citation>
    <scope>NUCLEOTIDE SEQUENCE [LARGE SCALE GENOMIC DNA]</scope>
    <source>
        <strain evidence="1 2">DSM 29043</strain>
    </source>
</reference>
<name>A0A7Z0BVA6_9SPHN</name>
<comment type="caution">
    <text evidence="1">The sequence shown here is derived from an EMBL/GenBank/DDBJ whole genome shotgun (WGS) entry which is preliminary data.</text>
</comment>
<dbReference type="EMBL" id="JACBZF010000012">
    <property type="protein sequence ID" value="NYH97084.1"/>
    <property type="molecule type" value="Genomic_DNA"/>
</dbReference>
<organism evidence="1 2">
    <name type="scientific">Novosphingobium marinum</name>
    <dbReference type="NCBI Taxonomy" id="1514948"/>
    <lineage>
        <taxon>Bacteria</taxon>
        <taxon>Pseudomonadati</taxon>
        <taxon>Pseudomonadota</taxon>
        <taxon>Alphaproteobacteria</taxon>
        <taxon>Sphingomonadales</taxon>
        <taxon>Sphingomonadaceae</taxon>
        <taxon>Novosphingobium</taxon>
    </lineage>
</organism>
<keyword evidence="2" id="KW-1185">Reference proteome</keyword>
<dbReference type="AlphaFoldDB" id="A0A7Z0BVA6"/>
<dbReference type="RefSeq" id="WP_218845318.1">
    <property type="nucleotide sequence ID" value="NZ_BMGF01000014.1"/>
</dbReference>
<protein>
    <submittedName>
        <fullName evidence="1">Uncharacterized protein</fullName>
    </submittedName>
</protein>
<evidence type="ECO:0000313" key="2">
    <source>
        <dbReference type="Proteomes" id="UP000522081"/>
    </source>
</evidence>